<protein>
    <recommendedName>
        <fullName evidence="4">LamG-like jellyroll fold domain-containing protein</fullName>
    </recommendedName>
</protein>
<keyword evidence="6" id="KW-1185">Reference proteome</keyword>
<proteinExistence type="predicted"/>
<evidence type="ECO:0000256" key="2">
    <source>
        <dbReference type="ARBA" id="ARBA00023157"/>
    </source>
</evidence>
<evidence type="ECO:0000259" key="4">
    <source>
        <dbReference type="SMART" id="SM00560"/>
    </source>
</evidence>
<accession>A0ABP8TLY2</accession>
<evidence type="ECO:0000313" key="5">
    <source>
        <dbReference type="EMBL" id="GAA4609447.1"/>
    </source>
</evidence>
<dbReference type="InterPro" id="IPR013320">
    <property type="entry name" value="ConA-like_dom_sf"/>
</dbReference>
<feature type="compositionally biased region" description="Low complexity" evidence="3">
    <location>
        <begin position="154"/>
        <end position="176"/>
    </location>
</feature>
<evidence type="ECO:0000256" key="1">
    <source>
        <dbReference type="ARBA" id="ARBA00022729"/>
    </source>
</evidence>
<feature type="domain" description="LamG-like jellyroll fold" evidence="4">
    <location>
        <begin position="287"/>
        <end position="429"/>
    </location>
</feature>
<reference evidence="6" key="1">
    <citation type="journal article" date="2019" name="Int. J. Syst. Evol. Microbiol.">
        <title>The Global Catalogue of Microorganisms (GCM) 10K type strain sequencing project: providing services to taxonomists for standard genome sequencing and annotation.</title>
        <authorList>
            <consortium name="The Broad Institute Genomics Platform"/>
            <consortium name="The Broad Institute Genome Sequencing Center for Infectious Disease"/>
            <person name="Wu L."/>
            <person name="Ma J."/>
        </authorList>
    </citation>
    <scope>NUCLEOTIDE SEQUENCE [LARGE SCALE GENOMIC DNA]</scope>
    <source>
        <strain evidence="6">JCM 17938</strain>
    </source>
</reference>
<keyword evidence="2" id="KW-1015">Disulfide bond</keyword>
<feature type="region of interest" description="Disordered" evidence="3">
    <location>
        <begin position="104"/>
        <end position="184"/>
    </location>
</feature>
<name>A0ABP8TLY2_9ACTN</name>
<dbReference type="Proteomes" id="UP001500212">
    <property type="component" value="Unassembled WGS sequence"/>
</dbReference>
<organism evidence="5 6">
    <name type="scientific">Actinoallomurus liliacearum</name>
    <dbReference type="NCBI Taxonomy" id="1080073"/>
    <lineage>
        <taxon>Bacteria</taxon>
        <taxon>Bacillati</taxon>
        <taxon>Actinomycetota</taxon>
        <taxon>Actinomycetes</taxon>
        <taxon>Streptosporangiales</taxon>
        <taxon>Thermomonosporaceae</taxon>
        <taxon>Actinoallomurus</taxon>
    </lineage>
</organism>
<comment type="caution">
    <text evidence="5">The sequence shown here is derived from an EMBL/GenBank/DDBJ whole genome shotgun (WGS) entry which is preliminary data.</text>
</comment>
<dbReference type="EMBL" id="BAABHJ010000008">
    <property type="protein sequence ID" value="GAA4609447.1"/>
    <property type="molecule type" value="Genomic_DNA"/>
</dbReference>
<sequence>MSHVSLESSAPDPREAHTTAGFLAQLRRLKAWSGLTYRQLEKAAGRHGHVLPHSTIASALKRESLPREELVKAFVTACGCSDETVETWVAVRRVLAVGEHPAAPAVAGSSDHGDPPIRQPVESVGSVGSVDDAVRSAAGPSAGAASGPPPRPVTNPTTRPSTAAPSPRPTGTTSTRAGRRRARRLTRAGVLVPVLLALSAVSAASRPVPDEPERPPVRVAVPPLPAAAGWWRFEEPGGPTALDSSGHGVPLRINGDVSRVAAPQGHALSFGGNGHAVADRPVIRTDAPFTITAWVLLEEPGRFGTVVAAHDAGGAPDVVLLDYDSEHQDWALMVPDRANGWANGQETVFSGRRPAVGNWTHLAAVFDPGGRRLCLYVGGVLGACRARTVVARAAGPLDIGRALLKGAPTDGWQGAIDDVRVFDVPLSPRQVRQVAAQRA</sequence>
<dbReference type="Pfam" id="PF13560">
    <property type="entry name" value="HTH_31"/>
    <property type="match status" value="1"/>
</dbReference>
<evidence type="ECO:0000256" key="3">
    <source>
        <dbReference type="SAM" id="MobiDB-lite"/>
    </source>
</evidence>
<feature type="compositionally biased region" description="Low complexity" evidence="3">
    <location>
        <begin position="123"/>
        <end position="146"/>
    </location>
</feature>
<dbReference type="SUPFAM" id="SSF49899">
    <property type="entry name" value="Concanavalin A-like lectins/glucanases"/>
    <property type="match status" value="1"/>
</dbReference>
<evidence type="ECO:0000313" key="6">
    <source>
        <dbReference type="Proteomes" id="UP001500212"/>
    </source>
</evidence>
<dbReference type="SMART" id="SM00560">
    <property type="entry name" value="LamGL"/>
    <property type="match status" value="1"/>
</dbReference>
<dbReference type="Gene3D" id="2.60.120.200">
    <property type="match status" value="1"/>
</dbReference>
<dbReference type="InterPro" id="IPR006558">
    <property type="entry name" value="LamG-like"/>
</dbReference>
<keyword evidence="1" id="KW-0732">Signal</keyword>
<dbReference type="Pfam" id="PF13385">
    <property type="entry name" value="Laminin_G_3"/>
    <property type="match status" value="1"/>
</dbReference>
<gene>
    <name evidence="5" type="ORF">GCM10023195_38100</name>
</gene>